<dbReference type="RefSeq" id="WP_419194066.1">
    <property type="nucleotide sequence ID" value="NZ_SJPJ01000001.1"/>
</dbReference>
<evidence type="ECO:0000313" key="1">
    <source>
        <dbReference type="EMBL" id="TWT80331.1"/>
    </source>
</evidence>
<sequence length="57" mass="6429">MTKLFLQSLLLLGIFAAAPGCSEREAVVVTDVRSEAEQQAVYDDYDKQMEEDAKNYQ</sequence>
<protein>
    <submittedName>
        <fullName evidence="1">Uncharacterized protein</fullName>
    </submittedName>
</protein>
<dbReference type="AlphaFoldDB" id="A0A5C5Z0J6"/>
<dbReference type="Proteomes" id="UP000315010">
    <property type="component" value="Unassembled WGS sequence"/>
</dbReference>
<comment type="caution">
    <text evidence="1">The sequence shown here is derived from an EMBL/GenBank/DDBJ whole genome shotgun (WGS) entry which is preliminary data.</text>
</comment>
<name>A0A5C5Z0J6_9BACT</name>
<organism evidence="1 2">
    <name type="scientific">Novipirellula herctigrandis</name>
    <dbReference type="NCBI Taxonomy" id="2527986"/>
    <lineage>
        <taxon>Bacteria</taxon>
        <taxon>Pseudomonadati</taxon>
        <taxon>Planctomycetota</taxon>
        <taxon>Planctomycetia</taxon>
        <taxon>Pirellulales</taxon>
        <taxon>Pirellulaceae</taxon>
        <taxon>Novipirellula</taxon>
    </lineage>
</organism>
<proteinExistence type="predicted"/>
<keyword evidence="2" id="KW-1185">Reference proteome</keyword>
<dbReference type="EMBL" id="SJPJ01000001">
    <property type="protein sequence ID" value="TWT80331.1"/>
    <property type="molecule type" value="Genomic_DNA"/>
</dbReference>
<evidence type="ECO:0000313" key="2">
    <source>
        <dbReference type="Proteomes" id="UP000315010"/>
    </source>
</evidence>
<gene>
    <name evidence="1" type="ORF">CA13_17440</name>
</gene>
<reference evidence="1 2" key="1">
    <citation type="submission" date="2019-02" db="EMBL/GenBank/DDBJ databases">
        <title>Deep-cultivation of Planctomycetes and their phenomic and genomic characterization uncovers novel biology.</title>
        <authorList>
            <person name="Wiegand S."/>
            <person name="Jogler M."/>
            <person name="Boedeker C."/>
            <person name="Pinto D."/>
            <person name="Vollmers J."/>
            <person name="Rivas-Marin E."/>
            <person name="Kohn T."/>
            <person name="Peeters S.H."/>
            <person name="Heuer A."/>
            <person name="Rast P."/>
            <person name="Oberbeckmann S."/>
            <person name="Bunk B."/>
            <person name="Jeske O."/>
            <person name="Meyerdierks A."/>
            <person name="Storesund J.E."/>
            <person name="Kallscheuer N."/>
            <person name="Luecker S."/>
            <person name="Lage O.M."/>
            <person name="Pohl T."/>
            <person name="Merkel B.J."/>
            <person name="Hornburger P."/>
            <person name="Mueller R.-W."/>
            <person name="Bruemmer F."/>
            <person name="Labrenz M."/>
            <person name="Spormann A.M."/>
            <person name="Op Den Camp H."/>
            <person name="Overmann J."/>
            <person name="Amann R."/>
            <person name="Jetten M.S.M."/>
            <person name="Mascher T."/>
            <person name="Medema M.H."/>
            <person name="Devos D.P."/>
            <person name="Kaster A.-K."/>
            <person name="Ovreas L."/>
            <person name="Rohde M."/>
            <person name="Galperin M.Y."/>
            <person name="Jogler C."/>
        </authorList>
    </citation>
    <scope>NUCLEOTIDE SEQUENCE [LARGE SCALE GENOMIC DNA]</scope>
    <source>
        <strain evidence="1 2">CA13</strain>
    </source>
</reference>
<accession>A0A5C5Z0J6</accession>